<feature type="region of interest" description="Disordered" evidence="1">
    <location>
        <begin position="25"/>
        <end position="165"/>
    </location>
</feature>
<feature type="compositionally biased region" description="Polar residues" evidence="1">
    <location>
        <begin position="81"/>
        <end position="91"/>
    </location>
</feature>
<feature type="non-terminal residue" evidence="2">
    <location>
        <position position="165"/>
    </location>
</feature>
<proteinExistence type="predicted"/>
<reference evidence="2" key="1">
    <citation type="submission" date="2021-02" db="EMBL/GenBank/DDBJ databases">
        <authorList>
            <person name="Dougan E. K."/>
            <person name="Rhodes N."/>
            <person name="Thang M."/>
            <person name="Chan C."/>
        </authorList>
    </citation>
    <scope>NUCLEOTIDE SEQUENCE</scope>
</reference>
<keyword evidence="3" id="KW-1185">Reference proteome</keyword>
<organism evidence="2 3">
    <name type="scientific">Polarella glacialis</name>
    <name type="common">Dinoflagellate</name>
    <dbReference type="NCBI Taxonomy" id="89957"/>
    <lineage>
        <taxon>Eukaryota</taxon>
        <taxon>Sar</taxon>
        <taxon>Alveolata</taxon>
        <taxon>Dinophyceae</taxon>
        <taxon>Suessiales</taxon>
        <taxon>Suessiaceae</taxon>
        <taxon>Polarella</taxon>
    </lineage>
</organism>
<evidence type="ECO:0000256" key="1">
    <source>
        <dbReference type="SAM" id="MobiDB-lite"/>
    </source>
</evidence>
<sequence>MIIMTANTQETFALPARLPLLPFKGSRPGTATSTASRPGTGASAASVSSARAEDSARARASSTGSGCTAPTGAATGRPSGGYSSTGSSLASANERKLAPGAIRRAGSVPVRRAPGRSFSPAVQPKAPAVSAQSARPVSACSRPDSRAASEAADPGIDACIPSDSE</sequence>
<comment type="caution">
    <text evidence="2">The sequence shown here is derived from an EMBL/GenBank/DDBJ whole genome shotgun (WGS) entry which is preliminary data.</text>
</comment>
<accession>A0A813H161</accession>
<evidence type="ECO:0000313" key="3">
    <source>
        <dbReference type="Proteomes" id="UP000654075"/>
    </source>
</evidence>
<dbReference type="AlphaFoldDB" id="A0A813H161"/>
<evidence type="ECO:0000313" key="2">
    <source>
        <dbReference type="EMBL" id="CAE8631397.1"/>
    </source>
</evidence>
<dbReference type="Proteomes" id="UP000654075">
    <property type="component" value="Unassembled WGS sequence"/>
</dbReference>
<dbReference type="EMBL" id="CAJNNV010030120">
    <property type="protein sequence ID" value="CAE8631397.1"/>
    <property type="molecule type" value="Genomic_DNA"/>
</dbReference>
<gene>
    <name evidence="2" type="ORF">PGLA1383_LOCUS47506</name>
</gene>
<name>A0A813H161_POLGL</name>
<protein>
    <submittedName>
        <fullName evidence="2">Uncharacterized protein</fullName>
    </submittedName>
</protein>